<feature type="transmembrane region" description="Helical" evidence="6">
    <location>
        <begin position="285"/>
        <end position="302"/>
    </location>
</feature>
<feature type="transmembrane region" description="Helical" evidence="6">
    <location>
        <begin position="231"/>
        <end position="252"/>
    </location>
</feature>
<keyword evidence="9" id="KW-1185">Reference proteome</keyword>
<organism evidence="8 9">
    <name type="scientific">Fulvimarina endophytica</name>
    <dbReference type="NCBI Taxonomy" id="2293836"/>
    <lineage>
        <taxon>Bacteria</taxon>
        <taxon>Pseudomonadati</taxon>
        <taxon>Pseudomonadota</taxon>
        <taxon>Alphaproteobacteria</taxon>
        <taxon>Hyphomicrobiales</taxon>
        <taxon>Aurantimonadaceae</taxon>
        <taxon>Fulvimarina</taxon>
    </lineage>
</organism>
<dbReference type="AlphaFoldDB" id="A0A371X4N7"/>
<evidence type="ECO:0000313" key="8">
    <source>
        <dbReference type="EMBL" id="RFC64167.1"/>
    </source>
</evidence>
<evidence type="ECO:0000256" key="6">
    <source>
        <dbReference type="SAM" id="Phobius"/>
    </source>
</evidence>
<comment type="similarity">
    <text evidence="2">Belongs to the drug/metabolite transporter (DMT) superfamily. 10 TMS drug/metabolite exporter (DME) (TC 2.A.7.3) family.</text>
</comment>
<keyword evidence="4 6" id="KW-1133">Transmembrane helix</keyword>
<dbReference type="EMBL" id="QURL01000003">
    <property type="protein sequence ID" value="RFC64167.1"/>
    <property type="molecule type" value="Genomic_DNA"/>
</dbReference>
<evidence type="ECO:0000313" key="9">
    <source>
        <dbReference type="Proteomes" id="UP000264310"/>
    </source>
</evidence>
<accession>A0A371X4N7</accession>
<dbReference type="OrthoDB" id="9815809at2"/>
<name>A0A371X4N7_9HYPH</name>
<evidence type="ECO:0000259" key="7">
    <source>
        <dbReference type="Pfam" id="PF00892"/>
    </source>
</evidence>
<gene>
    <name evidence="8" type="ORF">DYI37_07360</name>
</gene>
<evidence type="ECO:0000256" key="2">
    <source>
        <dbReference type="ARBA" id="ARBA00009853"/>
    </source>
</evidence>
<dbReference type="Proteomes" id="UP000264310">
    <property type="component" value="Unassembled WGS sequence"/>
</dbReference>
<dbReference type="InterPro" id="IPR000620">
    <property type="entry name" value="EamA_dom"/>
</dbReference>
<protein>
    <submittedName>
        <fullName evidence="8">DMT family transporter</fullName>
    </submittedName>
</protein>
<evidence type="ECO:0000256" key="1">
    <source>
        <dbReference type="ARBA" id="ARBA00004141"/>
    </source>
</evidence>
<feature type="transmembrane region" description="Helical" evidence="6">
    <location>
        <begin position="189"/>
        <end position="211"/>
    </location>
</feature>
<feature type="domain" description="EamA" evidence="7">
    <location>
        <begin position="16"/>
        <end position="148"/>
    </location>
</feature>
<comment type="caution">
    <text evidence="8">The sequence shown here is derived from an EMBL/GenBank/DDBJ whole genome shotgun (WGS) entry which is preliminary data.</text>
</comment>
<feature type="transmembrane region" description="Helical" evidence="6">
    <location>
        <begin position="43"/>
        <end position="66"/>
    </location>
</feature>
<feature type="transmembrane region" description="Helical" evidence="6">
    <location>
        <begin position="259"/>
        <end position="279"/>
    </location>
</feature>
<evidence type="ECO:0000256" key="4">
    <source>
        <dbReference type="ARBA" id="ARBA00022989"/>
    </source>
</evidence>
<keyword evidence="5 6" id="KW-0472">Membrane</keyword>
<dbReference type="RefSeq" id="WP_116682584.1">
    <property type="nucleotide sequence ID" value="NZ_QURL01000003.1"/>
</dbReference>
<dbReference type="InterPro" id="IPR037185">
    <property type="entry name" value="EmrE-like"/>
</dbReference>
<dbReference type="PANTHER" id="PTHR22911">
    <property type="entry name" value="ACYL-MALONYL CONDENSING ENZYME-RELATED"/>
    <property type="match status" value="1"/>
</dbReference>
<proteinExistence type="inferred from homology"/>
<dbReference type="PANTHER" id="PTHR22911:SF6">
    <property type="entry name" value="SOLUTE CARRIER FAMILY 35 MEMBER G1"/>
    <property type="match status" value="1"/>
</dbReference>
<keyword evidence="3 6" id="KW-0812">Transmembrane</keyword>
<evidence type="ECO:0000256" key="5">
    <source>
        <dbReference type="ARBA" id="ARBA00023136"/>
    </source>
</evidence>
<dbReference type="Pfam" id="PF00892">
    <property type="entry name" value="EamA"/>
    <property type="match status" value="1"/>
</dbReference>
<dbReference type="GO" id="GO:0016020">
    <property type="term" value="C:membrane"/>
    <property type="evidence" value="ECO:0007669"/>
    <property type="project" value="UniProtKB-SubCell"/>
</dbReference>
<comment type="subcellular location">
    <subcellularLocation>
        <location evidence="1">Membrane</location>
        <topology evidence="1">Multi-pass membrane protein</topology>
    </subcellularLocation>
</comment>
<feature type="transmembrane region" description="Helical" evidence="6">
    <location>
        <begin position="157"/>
        <end position="177"/>
    </location>
</feature>
<reference evidence="8 9" key="1">
    <citation type="submission" date="2018-08" db="EMBL/GenBank/DDBJ databases">
        <title>Fulvimarina sp. 85, whole genome shotgun sequence.</title>
        <authorList>
            <person name="Tuo L."/>
        </authorList>
    </citation>
    <scope>NUCLEOTIDE SEQUENCE [LARGE SCALE GENOMIC DNA]</scope>
    <source>
        <strain evidence="8 9">85</strain>
    </source>
</reference>
<sequence>MAWIRTGLEQLTPRARGIAAILLAVTLLSLSDALVKLSGDRFSLAQIVLLRSLVAGALIAAGLLAMGGPSALRSRRTAWVRARSLSLAAMWLCYYAGLPSLSFALAAACYYTAPIWMALIARFALGTPIGGTGWIAIGLSSLGVLLVVDPFSGKPALALVLPLAAAMFYAVSGTITWSRSREESAGAMALDLNLCLVAVSGLGLLVLWVFEPGGGQGFVTALWPTLEPADIGLAALLGLFLAIITTLVASAYRLAPTPVVGVFDTSYLGFAAFWSAILFHDPPGPIEAAGIALIALAGILMTRRGAMGG</sequence>
<dbReference type="SUPFAM" id="SSF103481">
    <property type="entry name" value="Multidrug resistance efflux transporter EmrE"/>
    <property type="match status" value="2"/>
</dbReference>
<evidence type="ECO:0000256" key="3">
    <source>
        <dbReference type="ARBA" id="ARBA00022692"/>
    </source>
</evidence>